<dbReference type="Pfam" id="PF02368">
    <property type="entry name" value="Big_2"/>
    <property type="match status" value="1"/>
</dbReference>
<dbReference type="SUPFAM" id="SSF49373">
    <property type="entry name" value="Invasin/intimin cell-adhesion fragments"/>
    <property type="match status" value="1"/>
</dbReference>
<dbReference type="AlphaFoldDB" id="A0A9D9EE98"/>
<dbReference type="Pfam" id="PF06321">
    <property type="entry name" value="P_gingi_FimA"/>
    <property type="match status" value="1"/>
</dbReference>
<keyword evidence="3" id="KW-0732">Signal</keyword>
<dbReference type="Proteomes" id="UP000823619">
    <property type="component" value="Unassembled WGS sequence"/>
</dbReference>
<organism evidence="6 7">
    <name type="scientific">Candidatus Cryptobacteroides merdavium</name>
    <dbReference type="NCBI Taxonomy" id="2840769"/>
    <lineage>
        <taxon>Bacteria</taxon>
        <taxon>Pseudomonadati</taxon>
        <taxon>Bacteroidota</taxon>
        <taxon>Bacteroidia</taxon>
        <taxon>Bacteroidales</taxon>
        <taxon>Candidatus Cryptobacteroides</taxon>
    </lineage>
</organism>
<dbReference type="SMART" id="SM00635">
    <property type="entry name" value="BID_2"/>
    <property type="match status" value="1"/>
</dbReference>
<accession>A0A9D9EE98</accession>
<sequence>MPAPERDNTRIEIVPALQTPGSRSADPDEDKVSDLNIFIFNQHGVLEESCYSDISGFRSENGAYIHETSLLRGCRYSIYVCANAGYRIPATSMDELLSYRYHLVYPDDYRIGIPMSGKSEGTVISDDGHISISLDRAMSKISLSIDRSRLSDNVEFTVRKISIGGCPKSVLLFRESRAESEDDIFLHGFSKEDDAVARLNYDEEFGRSGKTSVYMLENMQGDLLAADTPDNEKILADNDPKARVCSYIEIEADYSSDRYYTRPGESLVYRFYLGEDNGNFDVRRNCHYNVCIAPYDDGLREDSWRVDKSAIAEYVDEIELSYSSLRMTYEGETAVLKAYMIPEDAKADLVWETDNPAVARVSSDGTVTALSEGRCTIRCYASDGGGAYAECTVDVGFSPYYIRLYPGNFIRGKAGEKIHVWCEYFPPSASFDIGLDYLEFDKERGIYDYEIDADGRGAVLSLKKNGSGLLFMEAGYPLNQSEMVVIEVG</sequence>
<proteinExistence type="inferred from homology"/>
<comment type="similarity">
    <text evidence="2">Belongs to the bacteroidetes fimbrillin superfamily. FimA/Mfa1 family.</text>
</comment>
<feature type="domain" description="BIG2" evidence="5">
    <location>
        <begin position="314"/>
        <end position="390"/>
    </location>
</feature>
<reference evidence="6" key="2">
    <citation type="journal article" date="2021" name="PeerJ">
        <title>Extensive microbial diversity within the chicken gut microbiome revealed by metagenomics and culture.</title>
        <authorList>
            <person name="Gilroy R."/>
            <person name="Ravi A."/>
            <person name="Getino M."/>
            <person name="Pursley I."/>
            <person name="Horton D.L."/>
            <person name="Alikhan N.F."/>
            <person name="Baker D."/>
            <person name="Gharbi K."/>
            <person name="Hall N."/>
            <person name="Watson M."/>
            <person name="Adriaenssens E.M."/>
            <person name="Foster-Nyarko E."/>
            <person name="Jarju S."/>
            <person name="Secka A."/>
            <person name="Antonio M."/>
            <person name="Oren A."/>
            <person name="Chaudhuri R.R."/>
            <person name="La Ragione R."/>
            <person name="Hildebrand F."/>
            <person name="Pallen M.J."/>
        </authorList>
    </citation>
    <scope>NUCLEOTIDE SEQUENCE</scope>
    <source>
        <strain evidence="6">D5-748</strain>
    </source>
</reference>
<evidence type="ECO:0000256" key="2">
    <source>
        <dbReference type="ARBA" id="ARBA00006011"/>
    </source>
</evidence>
<gene>
    <name evidence="6" type="ORF">IAC23_09265</name>
</gene>
<dbReference type="InterPro" id="IPR029141">
    <property type="entry name" value="FimA_N"/>
</dbReference>
<evidence type="ECO:0000313" key="6">
    <source>
        <dbReference type="EMBL" id="MBO8445858.1"/>
    </source>
</evidence>
<dbReference type="GO" id="GO:0009289">
    <property type="term" value="C:pilus"/>
    <property type="evidence" value="ECO:0007669"/>
    <property type="project" value="UniProtKB-SubCell"/>
</dbReference>
<dbReference type="InterPro" id="IPR003343">
    <property type="entry name" value="Big_2"/>
</dbReference>
<evidence type="ECO:0000256" key="3">
    <source>
        <dbReference type="ARBA" id="ARBA00022729"/>
    </source>
</evidence>
<comment type="subcellular location">
    <subcellularLocation>
        <location evidence="1">Fimbrium</location>
    </subcellularLocation>
</comment>
<evidence type="ECO:0000313" key="7">
    <source>
        <dbReference type="Proteomes" id="UP000823619"/>
    </source>
</evidence>
<dbReference type="Gene3D" id="2.60.40.1080">
    <property type="match status" value="1"/>
</dbReference>
<name>A0A9D9EE98_9BACT</name>
<comment type="caution">
    <text evidence="6">The sequence shown here is derived from an EMBL/GenBank/DDBJ whole genome shotgun (WGS) entry which is preliminary data.</text>
</comment>
<dbReference type="InterPro" id="IPR008964">
    <property type="entry name" value="Invasin/intimin_cell_adhesion"/>
</dbReference>
<evidence type="ECO:0000256" key="4">
    <source>
        <dbReference type="ARBA" id="ARBA00023263"/>
    </source>
</evidence>
<dbReference type="InterPro" id="IPR032594">
    <property type="entry name" value="DUF4906"/>
</dbReference>
<dbReference type="EMBL" id="JADIMO010000117">
    <property type="protein sequence ID" value="MBO8445858.1"/>
    <property type="molecule type" value="Genomic_DNA"/>
</dbReference>
<protein>
    <submittedName>
        <fullName evidence="6">DUF4906 domain-containing protein</fullName>
    </submittedName>
</protein>
<reference evidence="6" key="1">
    <citation type="submission" date="2020-10" db="EMBL/GenBank/DDBJ databases">
        <authorList>
            <person name="Gilroy R."/>
        </authorList>
    </citation>
    <scope>NUCLEOTIDE SEQUENCE</scope>
    <source>
        <strain evidence="6">D5-748</strain>
    </source>
</reference>
<dbReference type="Pfam" id="PF16249">
    <property type="entry name" value="DUF4906"/>
    <property type="match status" value="1"/>
</dbReference>
<evidence type="ECO:0000259" key="5">
    <source>
        <dbReference type="SMART" id="SM00635"/>
    </source>
</evidence>
<evidence type="ECO:0000256" key="1">
    <source>
        <dbReference type="ARBA" id="ARBA00004561"/>
    </source>
</evidence>
<keyword evidence="4" id="KW-0281">Fimbrium</keyword>